<dbReference type="Gene3D" id="3.40.50.1110">
    <property type="entry name" value="SGNH hydrolase"/>
    <property type="match status" value="1"/>
</dbReference>
<dbReference type="InterPro" id="IPR001087">
    <property type="entry name" value="GDSL"/>
</dbReference>
<keyword evidence="2" id="KW-0732">Signal</keyword>
<dbReference type="Proteomes" id="UP001318860">
    <property type="component" value="Unassembled WGS sequence"/>
</dbReference>
<protein>
    <recommendedName>
        <fullName evidence="7">GDSL esterase/lipase</fullName>
    </recommendedName>
</protein>
<evidence type="ECO:0000313" key="6">
    <source>
        <dbReference type="Proteomes" id="UP001318860"/>
    </source>
</evidence>
<evidence type="ECO:0000313" key="5">
    <source>
        <dbReference type="EMBL" id="KAK6154496.1"/>
    </source>
</evidence>
<dbReference type="InterPro" id="IPR035669">
    <property type="entry name" value="SGNH_plant_lipase-like"/>
</dbReference>
<name>A0ABR0X5K9_REHGL</name>
<evidence type="ECO:0000256" key="4">
    <source>
        <dbReference type="ARBA" id="ARBA00023180"/>
    </source>
</evidence>
<dbReference type="CDD" id="cd01837">
    <property type="entry name" value="SGNH_plant_lipase_like"/>
    <property type="match status" value="1"/>
</dbReference>
<accession>A0ABR0X5K9</accession>
<gene>
    <name evidence="5" type="ORF">DH2020_008744</name>
</gene>
<dbReference type="PANTHER" id="PTHR22835:SF517">
    <property type="entry name" value="GDSL-LIKE LIPASE_ACYLHYDROLASE FAMILY PROTEIN, EXPRESSED"/>
    <property type="match status" value="1"/>
</dbReference>
<sequence length="405" mass="45759">MITLIQKLEHADESRERKRKYTHQNLKRREKLIPITGHGFTLKQTKGRAPNRRKQERGEKRKKMICKFDRIYQLGDSISDTGNLIREVPIGASTAFARLPYGETFFKNATGRCYNGLLMIDFIAMAAGLPFLPPYKDVNGDFRHGVNFAVAGSTALPSEVLAGKHIISPVTTSSLSVQLDWMSSHLNSICTNHRDCAEKLQHTLFMVGEVGGNDYNYAIFQGKTMDELRGMVPEVVKAIMDGVRKAISYGATRVVVPGNFPIGCLPIYKTAFQTNIYAAYDENQCLKQLNEFAMYHNEELKQSIRKLKQEKPNAIIVYGDYYNAYQFVLQFAKLEGFESSQRACCGTGGKYNFNMTSMCGAHGVTICADPHRYMSWDGVHLTQEGYKIMSAWLVLDLFTKLHCHI</sequence>
<organism evidence="5 6">
    <name type="scientific">Rehmannia glutinosa</name>
    <name type="common">Chinese foxglove</name>
    <dbReference type="NCBI Taxonomy" id="99300"/>
    <lineage>
        <taxon>Eukaryota</taxon>
        <taxon>Viridiplantae</taxon>
        <taxon>Streptophyta</taxon>
        <taxon>Embryophyta</taxon>
        <taxon>Tracheophyta</taxon>
        <taxon>Spermatophyta</taxon>
        <taxon>Magnoliopsida</taxon>
        <taxon>eudicotyledons</taxon>
        <taxon>Gunneridae</taxon>
        <taxon>Pentapetalae</taxon>
        <taxon>asterids</taxon>
        <taxon>lamiids</taxon>
        <taxon>Lamiales</taxon>
        <taxon>Orobanchaceae</taxon>
        <taxon>Rehmannieae</taxon>
        <taxon>Rehmannia</taxon>
    </lineage>
</organism>
<evidence type="ECO:0000256" key="3">
    <source>
        <dbReference type="ARBA" id="ARBA00022801"/>
    </source>
</evidence>
<comment type="similarity">
    <text evidence="1">Belongs to the 'GDSL' lipolytic enzyme family.</text>
</comment>
<keyword evidence="6" id="KW-1185">Reference proteome</keyword>
<dbReference type="PANTHER" id="PTHR22835">
    <property type="entry name" value="ZINC FINGER FYVE DOMAIN CONTAINING PROTEIN"/>
    <property type="match status" value="1"/>
</dbReference>
<proteinExistence type="inferred from homology"/>
<dbReference type="Pfam" id="PF00657">
    <property type="entry name" value="Lipase_GDSL"/>
    <property type="match status" value="1"/>
</dbReference>
<dbReference type="SUPFAM" id="SSF52266">
    <property type="entry name" value="SGNH hydrolase"/>
    <property type="match status" value="1"/>
</dbReference>
<evidence type="ECO:0000256" key="2">
    <source>
        <dbReference type="ARBA" id="ARBA00022729"/>
    </source>
</evidence>
<keyword evidence="4" id="KW-0325">Glycoprotein</keyword>
<comment type="caution">
    <text evidence="5">The sequence shown here is derived from an EMBL/GenBank/DDBJ whole genome shotgun (WGS) entry which is preliminary data.</text>
</comment>
<keyword evidence="3" id="KW-0378">Hydrolase</keyword>
<dbReference type="InterPro" id="IPR036514">
    <property type="entry name" value="SGNH_hydro_sf"/>
</dbReference>
<dbReference type="EMBL" id="JABTTQ020000005">
    <property type="protein sequence ID" value="KAK6154496.1"/>
    <property type="molecule type" value="Genomic_DNA"/>
</dbReference>
<reference evidence="5 6" key="1">
    <citation type="journal article" date="2021" name="Comput. Struct. Biotechnol. J.">
        <title>De novo genome assembly of the potent medicinal plant Rehmannia glutinosa using nanopore technology.</title>
        <authorList>
            <person name="Ma L."/>
            <person name="Dong C."/>
            <person name="Song C."/>
            <person name="Wang X."/>
            <person name="Zheng X."/>
            <person name="Niu Y."/>
            <person name="Chen S."/>
            <person name="Feng W."/>
        </authorList>
    </citation>
    <scope>NUCLEOTIDE SEQUENCE [LARGE SCALE GENOMIC DNA]</scope>
    <source>
        <strain evidence="5">DH-2019</strain>
    </source>
</reference>
<evidence type="ECO:0008006" key="7">
    <source>
        <dbReference type="Google" id="ProtNLM"/>
    </source>
</evidence>
<evidence type="ECO:0000256" key="1">
    <source>
        <dbReference type="ARBA" id="ARBA00008668"/>
    </source>
</evidence>